<feature type="compositionally biased region" description="Basic and acidic residues" evidence="1">
    <location>
        <begin position="74"/>
        <end position="83"/>
    </location>
</feature>
<feature type="region of interest" description="Disordered" evidence="1">
    <location>
        <begin position="26"/>
        <end position="83"/>
    </location>
</feature>
<evidence type="ECO:0000313" key="2">
    <source>
        <dbReference type="EMBL" id="TCO12901.1"/>
    </source>
</evidence>
<organism evidence="2 3">
    <name type="scientific">Kribbella orskensis</name>
    <dbReference type="NCBI Taxonomy" id="2512216"/>
    <lineage>
        <taxon>Bacteria</taxon>
        <taxon>Bacillati</taxon>
        <taxon>Actinomycetota</taxon>
        <taxon>Actinomycetes</taxon>
        <taxon>Propionibacteriales</taxon>
        <taxon>Kribbellaceae</taxon>
        <taxon>Kribbella</taxon>
    </lineage>
</organism>
<accession>A0ABY2B9N7</accession>
<feature type="region of interest" description="Disordered" evidence="1">
    <location>
        <begin position="329"/>
        <end position="445"/>
    </location>
</feature>
<evidence type="ECO:0000313" key="3">
    <source>
        <dbReference type="Proteomes" id="UP000295818"/>
    </source>
</evidence>
<feature type="compositionally biased region" description="Basic residues" evidence="1">
    <location>
        <begin position="372"/>
        <end position="384"/>
    </location>
</feature>
<protein>
    <submittedName>
        <fullName evidence="2">Uncharacterized protein</fullName>
    </submittedName>
</protein>
<keyword evidence="3" id="KW-1185">Reference proteome</keyword>
<feature type="region of interest" description="Disordered" evidence="1">
    <location>
        <begin position="135"/>
        <end position="249"/>
    </location>
</feature>
<name>A0ABY2B9N7_9ACTN</name>
<gene>
    <name evidence="2" type="ORF">EV644_12425</name>
</gene>
<dbReference type="EMBL" id="SLWM01000024">
    <property type="protein sequence ID" value="TCO12901.1"/>
    <property type="molecule type" value="Genomic_DNA"/>
</dbReference>
<reference evidence="2 3" key="1">
    <citation type="journal article" date="2015" name="Stand. Genomic Sci.">
        <title>Genomic Encyclopedia of Bacterial and Archaeal Type Strains, Phase III: the genomes of soil and plant-associated and newly described type strains.</title>
        <authorList>
            <person name="Whitman W.B."/>
            <person name="Woyke T."/>
            <person name="Klenk H.P."/>
            <person name="Zhou Y."/>
            <person name="Lilburn T.G."/>
            <person name="Beck B.J."/>
            <person name="De Vos P."/>
            <person name="Vandamme P."/>
            <person name="Eisen J.A."/>
            <person name="Garrity G."/>
            <person name="Hugenholtz P."/>
            <person name="Kyrpides N.C."/>
        </authorList>
    </citation>
    <scope>NUCLEOTIDE SEQUENCE [LARGE SCALE GENOMIC DNA]</scope>
    <source>
        <strain evidence="2 3">VKM Ac-2538</strain>
    </source>
</reference>
<comment type="caution">
    <text evidence="2">The sequence shown here is derived from an EMBL/GenBank/DDBJ whole genome shotgun (WGS) entry which is preliminary data.</text>
</comment>
<feature type="region of interest" description="Disordered" evidence="1">
    <location>
        <begin position="272"/>
        <end position="293"/>
    </location>
</feature>
<feature type="compositionally biased region" description="Polar residues" evidence="1">
    <location>
        <begin position="187"/>
        <end position="200"/>
    </location>
</feature>
<proteinExistence type="predicted"/>
<evidence type="ECO:0000256" key="1">
    <source>
        <dbReference type="SAM" id="MobiDB-lite"/>
    </source>
</evidence>
<dbReference type="Proteomes" id="UP000295818">
    <property type="component" value="Unassembled WGS sequence"/>
</dbReference>
<sequence>MRPYTVTVGMPKPAALAAARLGDHLLPHGQRGELPGLEIGPQPRQKPLLGGEHGIRSDTVHPRRPLPSVAPDPGPRHNEDGRVTDKVEQIVEPATGIIGRPLVQLGLDPQYLRLGPLDLGPQHAGIHRRSPAIPVPALPTRCRPSPCDRLSRPRTTTTASPRPGPTGRRRTCPHPTWTVETRDQPGTLPTFTTHRSTGSVPNFAPAASPRVRRRPSSWPPCRRLHPAQESPDHPEGSIGRAPHSGPHPPGWSRCIPKRFDMLVSHVHLPVSLGRPRPSGSTDPSCRCQGCSHPPRRLPDQAALSFTGLLRQTSDGVLPPHPVMQRLVAHEGPDPGPGPHPARTAAAAGAARAADPRPGRQCPPRHHDAVRGSRGRHRQDQRRRLLPAAQQRRVPRLPQARRQGLPAGEAACDLRQLRHAHPPQRPGLAGQEPADHMHVTPPAARG</sequence>
<feature type="compositionally biased region" description="Low complexity" evidence="1">
    <location>
        <begin position="340"/>
        <end position="352"/>
    </location>
</feature>